<dbReference type="EnsemblMetazoa" id="ASIC000594-RA">
    <property type="protein sequence ID" value="ASIC000594-PA"/>
    <property type="gene ID" value="ASIC000594"/>
</dbReference>
<organism evidence="14">
    <name type="scientific">Anopheles sinensis</name>
    <name type="common">Mosquito</name>
    <dbReference type="NCBI Taxonomy" id="74873"/>
    <lineage>
        <taxon>Eukaryota</taxon>
        <taxon>Metazoa</taxon>
        <taxon>Ecdysozoa</taxon>
        <taxon>Arthropoda</taxon>
        <taxon>Hexapoda</taxon>
        <taxon>Insecta</taxon>
        <taxon>Pterygota</taxon>
        <taxon>Neoptera</taxon>
        <taxon>Endopterygota</taxon>
        <taxon>Diptera</taxon>
        <taxon>Nematocera</taxon>
        <taxon>Culicoidea</taxon>
        <taxon>Culicidae</taxon>
        <taxon>Anophelinae</taxon>
        <taxon>Anopheles</taxon>
    </lineage>
</organism>
<keyword evidence="5 9" id="KW-0297">G-protein coupled receptor</keyword>
<feature type="transmembrane region" description="Helical" evidence="11">
    <location>
        <begin position="221"/>
        <end position="241"/>
    </location>
</feature>
<dbReference type="EMBL" id="KE524109">
    <property type="protein sequence ID" value="KFB34910.1"/>
    <property type="molecule type" value="Genomic_DNA"/>
</dbReference>
<dbReference type="OrthoDB" id="5950040at2759"/>
<reference evidence="15" key="2">
    <citation type="submission" date="2020-05" db="UniProtKB">
        <authorList>
            <consortium name="EnsemblMetazoa"/>
        </authorList>
    </citation>
    <scope>IDENTIFICATION</scope>
</reference>
<dbReference type="InterPro" id="IPR017452">
    <property type="entry name" value="GPCR_Rhodpsn_7TM"/>
</dbReference>
<dbReference type="PANTHER" id="PTHR24243">
    <property type="entry name" value="G-PROTEIN COUPLED RECEPTOR"/>
    <property type="match status" value="1"/>
</dbReference>
<dbReference type="VEuPathDB" id="VectorBase:ASIS016545"/>
<feature type="transmembrane region" description="Helical" evidence="11">
    <location>
        <begin position="449"/>
        <end position="467"/>
    </location>
</feature>
<feature type="transmembrane region" description="Helical" evidence="11">
    <location>
        <begin position="178"/>
        <end position="200"/>
    </location>
</feature>
<sequence>MMMPMIAFFTRLSLSKGWIDPVNGSAEEFGWRVGTGVTLAEEGQGLSDGAGSLNMTLWSGVEADIALNASFGLEAGLPEGNGTLGGEGAKTLPLGIRDTLWIVVPITVIYSTILVVGVLGNVITCVVISRNKSMHTATNYYLFSLAVSDLLLLVTGVPQEIYCFWYRYPYPFSVHVCIIMNFISETSANATVLTITAFTVERYIAICKPFLSHTLSRLSRAVRFVLAIWLIALSLAIPQALSVHIEQEYKTCIVHHEQGKSLLFISTVIVFMLPMSIITVLYLLIWLQLRRSELVRSTSQWGSSVRLRHSMRNRRSQRTVVTLHGERTESPGHCSESALTNSMAHQRPTEAVQPTPLSPGGTSEASTSHRTNSCPATPERRGLLGGQKRYFRRAQTRRALGSFSGGAPADAVAAIPKAHTPVEVQLSGESEDGRINYSNRTAYNSTRHVVKMLVAVVIAFFLCWAPFHAQRLMAVYANEHNQNDTVRRAFDLLTYTSGVLYYVSTCINPVLYNIMSHKFRAALQHLVASVSVVGVRGRLGHRASSSSSECPWAGLLPGRPNRSEETATVGSPEPETGRLRSSECEPGVISRPQSGVEPGNEPACQVQAQRLPVRPTDLCLTGRNERPERHCRFGPTTYICRYDFHSLQVHHTVLVQPPPVTGTAVLSGAESELSRTKAPTLEVADAADDDGAP</sequence>
<dbReference type="GO" id="GO:0005886">
    <property type="term" value="C:plasma membrane"/>
    <property type="evidence" value="ECO:0007669"/>
    <property type="project" value="TreeGrafter"/>
</dbReference>
<feature type="region of interest" description="Disordered" evidence="10">
    <location>
        <begin position="316"/>
        <end position="382"/>
    </location>
</feature>
<comment type="similarity">
    <text evidence="2 9">Belongs to the G-protein coupled receptor 1 family.</text>
</comment>
<evidence type="ECO:0000256" key="8">
    <source>
        <dbReference type="ARBA" id="ARBA00023224"/>
    </source>
</evidence>
<proteinExistence type="inferred from homology"/>
<feature type="transmembrane region" description="Helical" evidence="11">
    <location>
        <begin position="100"/>
        <end position="128"/>
    </location>
</feature>
<feature type="transmembrane region" description="Helical" evidence="11">
    <location>
        <begin position="261"/>
        <end position="287"/>
    </location>
</feature>
<evidence type="ECO:0000256" key="2">
    <source>
        <dbReference type="ARBA" id="ARBA00010663"/>
    </source>
</evidence>
<comment type="subcellular location">
    <subcellularLocation>
        <location evidence="1">Membrane</location>
        <topology evidence="1">Multi-pass membrane protein</topology>
    </subcellularLocation>
</comment>
<dbReference type="Pfam" id="PF00001">
    <property type="entry name" value="7tm_1"/>
    <property type="match status" value="1"/>
</dbReference>
<dbReference type="VEuPathDB" id="VectorBase:ASIC000594"/>
<dbReference type="Gene3D" id="1.20.1070.10">
    <property type="entry name" value="Rhodopsin 7-helix transmembrane proteins"/>
    <property type="match status" value="2"/>
</dbReference>
<evidence type="ECO:0000256" key="11">
    <source>
        <dbReference type="SAM" id="Phobius"/>
    </source>
</evidence>
<accession>A0A084VAB6</accession>
<dbReference type="AlphaFoldDB" id="A0A084VAB6"/>
<feature type="region of interest" description="Disordered" evidence="10">
    <location>
        <begin position="543"/>
        <end position="601"/>
    </location>
</feature>
<evidence type="ECO:0000313" key="16">
    <source>
        <dbReference type="Proteomes" id="UP000030765"/>
    </source>
</evidence>
<dbReference type="GO" id="GO:0008188">
    <property type="term" value="F:neuropeptide receptor activity"/>
    <property type="evidence" value="ECO:0007669"/>
    <property type="project" value="TreeGrafter"/>
</dbReference>
<dbReference type="PROSITE" id="PS50262">
    <property type="entry name" value="G_PROTEIN_RECEP_F1_2"/>
    <property type="match status" value="1"/>
</dbReference>
<gene>
    <name evidence="14" type="ORF">ZHAS_00000594</name>
</gene>
<dbReference type="Proteomes" id="UP000030765">
    <property type="component" value="Unassembled WGS sequence"/>
</dbReference>
<dbReference type="EMBL" id="ATLV01003055">
    <property type="status" value="NOT_ANNOTATED_CDS"/>
    <property type="molecule type" value="Genomic_DNA"/>
</dbReference>
<keyword evidence="16" id="KW-1185">Reference proteome</keyword>
<keyword evidence="12" id="KW-0732">Signal</keyword>
<dbReference type="STRING" id="74873.A0A084VAB6"/>
<feature type="domain" description="G-protein coupled receptors family 1 profile" evidence="13">
    <location>
        <begin position="120"/>
        <end position="512"/>
    </location>
</feature>
<reference evidence="14 16" key="1">
    <citation type="journal article" date="2014" name="BMC Genomics">
        <title>Genome sequence of Anopheles sinensis provides insight into genetics basis of mosquito competence for malaria parasites.</title>
        <authorList>
            <person name="Zhou D."/>
            <person name="Zhang D."/>
            <person name="Ding G."/>
            <person name="Shi L."/>
            <person name="Hou Q."/>
            <person name="Ye Y."/>
            <person name="Xu Y."/>
            <person name="Zhou H."/>
            <person name="Xiong C."/>
            <person name="Li S."/>
            <person name="Yu J."/>
            <person name="Hong S."/>
            <person name="Yu X."/>
            <person name="Zou P."/>
            <person name="Chen C."/>
            <person name="Chang X."/>
            <person name="Wang W."/>
            <person name="Lv Y."/>
            <person name="Sun Y."/>
            <person name="Ma L."/>
            <person name="Shen B."/>
            <person name="Zhu C."/>
        </authorList>
    </citation>
    <scope>NUCLEOTIDE SEQUENCE [LARGE SCALE GENOMIC DNA]</scope>
</reference>
<evidence type="ECO:0000256" key="9">
    <source>
        <dbReference type="RuleBase" id="RU000688"/>
    </source>
</evidence>
<dbReference type="PRINTS" id="PR00237">
    <property type="entry name" value="GPCRRHODOPSN"/>
</dbReference>
<keyword evidence="6 11" id="KW-0472">Membrane</keyword>
<feature type="region of interest" description="Disordered" evidence="10">
    <location>
        <begin position="666"/>
        <end position="693"/>
    </location>
</feature>
<dbReference type="PROSITE" id="PS00237">
    <property type="entry name" value="G_PROTEIN_RECEP_F1_1"/>
    <property type="match status" value="1"/>
</dbReference>
<evidence type="ECO:0000256" key="1">
    <source>
        <dbReference type="ARBA" id="ARBA00004141"/>
    </source>
</evidence>
<name>A0A084VAB6_ANOSI</name>
<evidence type="ECO:0000256" key="10">
    <source>
        <dbReference type="SAM" id="MobiDB-lite"/>
    </source>
</evidence>
<evidence type="ECO:0000256" key="5">
    <source>
        <dbReference type="ARBA" id="ARBA00023040"/>
    </source>
</evidence>
<evidence type="ECO:0000256" key="4">
    <source>
        <dbReference type="ARBA" id="ARBA00022989"/>
    </source>
</evidence>
<dbReference type="SUPFAM" id="SSF81321">
    <property type="entry name" value="Family A G protein-coupled receptor-like"/>
    <property type="match status" value="1"/>
</dbReference>
<feature type="chain" id="PRO_5001783256" evidence="12">
    <location>
        <begin position="18"/>
        <end position="693"/>
    </location>
</feature>
<evidence type="ECO:0000259" key="13">
    <source>
        <dbReference type="PROSITE" id="PS50262"/>
    </source>
</evidence>
<evidence type="ECO:0000313" key="15">
    <source>
        <dbReference type="EnsemblMetazoa" id="ASIC000594-PA"/>
    </source>
</evidence>
<evidence type="ECO:0000313" key="14">
    <source>
        <dbReference type="EMBL" id="KFB34910.1"/>
    </source>
</evidence>
<evidence type="ECO:0000256" key="3">
    <source>
        <dbReference type="ARBA" id="ARBA00022692"/>
    </source>
</evidence>
<evidence type="ECO:0000256" key="12">
    <source>
        <dbReference type="SAM" id="SignalP"/>
    </source>
</evidence>
<keyword evidence="7 9" id="KW-0675">Receptor</keyword>
<keyword evidence="4 11" id="KW-1133">Transmembrane helix</keyword>
<dbReference type="PANTHER" id="PTHR24243:SF208">
    <property type="entry name" value="PYROKININ-1 RECEPTOR"/>
    <property type="match status" value="1"/>
</dbReference>
<evidence type="ECO:0000256" key="6">
    <source>
        <dbReference type="ARBA" id="ARBA00023136"/>
    </source>
</evidence>
<feature type="signal peptide" evidence="12">
    <location>
        <begin position="1"/>
        <end position="17"/>
    </location>
</feature>
<feature type="compositionally biased region" description="Polar residues" evidence="10">
    <location>
        <begin position="360"/>
        <end position="375"/>
    </location>
</feature>
<evidence type="ECO:0000256" key="7">
    <source>
        <dbReference type="ARBA" id="ARBA00023170"/>
    </source>
</evidence>
<keyword evidence="3 9" id="KW-0812">Transmembrane</keyword>
<keyword evidence="8 9" id="KW-0807">Transducer</keyword>
<feature type="transmembrane region" description="Helical" evidence="11">
    <location>
        <begin position="140"/>
        <end position="158"/>
    </location>
</feature>
<feature type="transmembrane region" description="Helical" evidence="11">
    <location>
        <begin position="492"/>
        <end position="514"/>
    </location>
</feature>
<protein>
    <submittedName>
        <fullName evidence="15">G_PROTEIN_RECEP_F1_2 domain-containing protein</fullName>
    </submittedName>
</protein>
<dbReference type="InterPro" id="IPR000276">
    <property type="entry name" value="GPCR_Rhodpsn"/>
</dbReference>